<proteinExistence type="predicted"/>
<evidence type="ECO:0000313" key="2">
    <source>
        <dbReference type="Proteomes" id="UP000256629"/>
    </source>
</evidence>
<dbReference type="CDD" id="cd00754">
    <property type="entry name" value="Ubl_MoaD"/>
    <property type="match status" value="1"/>
</dbReference>
<dbReference type="EMBL" id="QRDX01000009">
    <property type="protein sequence ID" value="RED44909.1"/>
    <property type="molecule type" value="Genomic_DNA"/>
</dbReference>
<dbReference type="InterPro" id="IPR016155">
    <property type="entry name" value="Mopterin_synth/thiamin_S_b"/>
</dbReference>
<accession>A0A3D9H646</accession>
<comment type="caution">
    <text evidence="1">The sequence shown here is derived from an EMBL/GenBank/DDBJ whole genome shotgun (WGS) entry which is preliminary data.</text>
</comment>
<dbReference type="InterPro" id="IPR003749">
    <property type="entry name" value="ThiS/MoaD-like"/>
</dbReference>
<dbReference type="OrthoDB" id="1191081at2"/>
<organism evidence="1 2">
    <name type="scientific">Seonamhaeicola aphaedonensis</name>
    <dbReference type="NCBI Taxonomy" id="1461338"/>
    <lineage>
        <taxon>Bacteria</taxon>
        <taxon>Pseudomonadati</taxon>
        <taxon>Bacteroidota</taxon>
        <taxon>Flavobacteriia</taxon>
        <taxon>Flavobacteriales</taxon>
        <taxon>Flavobacteriaceae</taxon>
    </lineage>
</organism>
<keyword evidence="2" id="KW-1185">Reference proteome</keyword>
<dbReference type="Gene3D" id="3.10.20.30">
    <property type="match status" value="1"/>
</dbReference>
<protein>
    <submittedName>
        <fullName evidence="1">Molybdopterin synthase sulfur carrier subunit</fullName>
    </submittedName>
</protein>
<name>A0A3D9H646_9FLAO</name>
<reference evidence="1 2" key="1">
    <citation type="submission" date="2018-07" db="EMBL/GenBank/DDBJ databases">
        <title>Genomic Encyclopedia of Type Strains, Phase III (KMG-III): the genomes of soil and plant-associated and newly described type strains.</title>
        <authorList>
            <person name="Whitman W."/>
        </authorList>
    </citation>
    <scope>NUCLEOTIDE SEQUENCE [LARGE SCALE GENOMIC DNA]</scope>
    <source>
        <strain evidence="1 2">CECT 8487</strain>
    </source>
</reference>
<sequence>MYITVKYFGQIVEVTNTQEETIEVAGGHVSDLVEVLNSKYDQLENKDFQIAQNQELVSLETELTGLEIALLPPFAGG</sequence>
<dbReference type="InterPro" id="IPR012675">
    <property type="entry name" value="Beta-grasp_dom_sf"/>
</dbReference>
<dbReference type="RefSeq" id="WP_116525000.1">
    <property type="nucleotide sequence ID" value="NZ_QRDX01000009.1"/>
</dbReference>
<gene>
    <name evidence="1" type="ORF">DFQ02_10926</name>
</gene>
<dbReference type="AlphaFoldDB" id="A0A3D9H646"/>
<dbReference type="Pfam" id="PF02597">
    <property type="entry name" value="ThiS"/>
    <property type="match status" value="1"/>
</dbReference>
<dbReference type="SUPFAM" id="SSF54285">
    <property type="entry name" value="MoaD/ThiS"/>
    <property type="match status" value="1"/>
</dbReference>
<dbReference type="Proteomes" id="UP000256629">
    <property type="component" value="Unassembled WGS sequence"/>
</dbReference>
<evidence type="ECO:0000313" key="1">
    <source>
        <dbReference type="EMBL" id="RED44909.1"/>
    </source>
</evidence>